<dbReference type="Pfam" id="PF06827">
    <property type="entry name" value="zf-FPG_IleRS"/>
    <property type="match status" value="1"/>
</dbReference>
<dbReference type="InterPro" id="IPR020629">
    <property type="entry name" value="FPG_Glyclase"/>
</dbReference>
<accession>S1NFT5</accession>
<dbReference type="InterPro" id="IPR010663">
    <property type="entry name" value="Znf_FPG/IleRS"/>
</dbReference>
<comment type="caution">
    <text evidence="16">Lacks conserved residue(s) required for the propagation of feature annotation.</text>
</comment>
<dbReference type="CDD" id="cd08966">
    <property type="entry name" value="EcFpg-like_N"/>
    <property type="match status" value="1"/>
</dbReference>
<dbReference type="NCBIfam" id="TIGR00577">
    <property type="entry name" value="fpg"/>
    <property type="match status" value="1"/>
</dbReference>
<feature type="active site" description="Proton donor" evidence="16">
    <location>
        <position position="3"/>
    </location>
</feature>
<proteinExistence type="inferred from homology"/>
<dbReference type="Gene3D" id="3.20.190.10">
    <property type="entry name" value="MutM-like, N-terminal"/>
    <property type="match status" value="1"/>
</dbReference>
<dbReference type="GO" id="GO:0008270">
    <property type="term" value="F:zinc ion binding"/>
    <property type="evidence" value="ECO:0007669"/>
    <property type="project" value="UniProtKB-UniRule"/>
</dbReference>
<keyword evidence="20" id="KW-1185">Reference proteome</keyword>
<dbReference type="EMBL" id="ASWJ01000004">
    <property type="protein sequence ID" value="EOW84553.1"/>
    <property type="molecule type" value="Genomic_DNA"/>
</dbReference>
<dbReference type="GO" id="GO:0140078">
    <property type="term" value="F:class I DNA-(apurinic or apyrimidinic site) endonuclease activity"/>
    <property type="evidence" value="ECO:0007669"/>
    <property type="project" value="UniProtKB-EC"/>
</dbReference>
<feature type="binding site" evidence="16">
    <location>
        <position position="111"/>
    </location>
    <ligand>
        <name>DNA</name>
        <dbReference type="ChEBI" id="CHEBI:16991"/>
    </ligand>
</feature>
<evidence type="ECO:0000256" key="8">
    <source>
        <dbReference type="ARBA" id="ARBA00022833"/>
    </source>
</evidence>
<dbReference type="Pfam" id="PF01149">
    <property type="entry name" value="Fapy_DNA_glyco"/>
    <property type="match status" value="1"/>
</dbReference>
<evidence type="ECO:0000313" key="19">
    <source>
        <dbReference type="EMBL" id="EOW84553.1"/>
    </source>
</evidence>
<dbReference type="FunFam" id="3.20.190.10:FF:000001">
    <property type="entry name" value="Formamidopyrimidine-DNA glycosylase"/>
    <property type="match status" value="1"/>
</dbReference>
<evidence type="ECO:0000256" key="14">
    <source>
        <dbReference type="ARBA" id="ARBA00044632"/>
    </source>
</evidence>
<comment type="catalytic activity">
    <reaction evidence="14 16">
        <text>2'-deoxyribonucleotide-(2'-deoxyribose 5'-phosphate)-2'-deoxyribonucleotide-DNA = a 3'-end 2'-deoxyribonucleotide-(2,3-dehydro-2,3-deoxyribose 5'-phosphate)-DNA + a 5'-end 5'-phospho-2'-deoxyribonucleoside-DNA + H(+)</text>
        <dbReference type="Rhea" id="RHEA:66592"/>
        <dbReference type="Rhea" id="RHEA-COMP:13180"/>
        <dbReference type="Rhea" id="RHEA-COMP:16897"/>
        <dbReference type="Rhea" id="RHEA-COMP:17067"/>
        <dbReference type="ChEBI" id="CHEBI:15378"/>
        <dbReference type="ChEBI" id="CHEBI:136412"/>
        <dbReference type="ChEBI" id="CHEBI:157695"/>
        <dbReference type="ChEBI" id="CHEBI:167181"/>
        <dbReference type="EC" id="4.2.99.18"/>
    </reaction>
</comment>
<dbReference type="eggNOG" id="COG0266">
    <property type="taxonomic scope" value="Bacteria"/>
</dbReference>
<comment type="function">
    <text evidence="15">Involved in base excision repair of DNA damaged by oxidation or by mutagenic agents. Acts as a DNA glycosylase that recognizes and removes damaged bases. Has a preference for oxidized purines, such as 7,8-dihydro-8-oxoguanine (8-oxoG). Has AP (apurinic/apyrimidinic) lyase activity and introduces nicks in the DNA strand. Cleaves the DNA backbone by beta-delta elimination to generate a single-strand break at the site of the removed base with both 3'- and 5'-phosphates.</text>
</comment>
<evidence type="ECO:0000256" key="4">
    <source>
        <dbReference type="ARBA" id="ARBA00022723"/>
    </source>
</evidence>
<dbReference type="InterPro" id="IPR010979">
    <property type="entry name" value="Ribosomal_uS13-like_H2TH"/>
</dbReference>
<sequence>MPELPEVETVRKGLNQLISAKTIRQVEVFWPRIIESPAVEVFCTKLQNQVIKQVLRRGKFLIIELSEGCLISHLRMEGKYHFYQQETAPNKHEHVVFRFTDGTELHYQDVRKFGRMTYLPKSQVSVYFETKKLGPEPTVADFDLEVFATKVKASHKKIKPLLLNQQLVVGLGNIYVDEALWQAKIHPETLAKALTDSEIKVLHQAIIEVLHRAVEAGGTTIRSYVNALGDAGNFQVQLNAYGQTGQPCVRCQTPIIKIKVEQRGTHLCPTCQIKKGEQQ</sequence>
<evidence type="ECO:0000256" key="1">
    <source>
        <dbReference type="ARBA" id="ARBA00001668"/>
    </source>
</evidence>
<dbReference type="SMART" id="SM01232">
    <property type="entry name" value="H2TH"/>
    <property type="match status" value="1"/>
</dbReference>
<feature type="active site" description="Schiff-base intermediate with DNA" evidence="16">
    <location>
        <position position="2"/>
    </location>
</feature>
<protein>
    <recommendedName>
        <fullName evidence="16">Formamidopyrimidine-DNA glycosylase</fullName>
        <shortName evidence="16">Fapy-DNA glycosylase</shortName>
        <ecNumber evidence="16">3.2.2.23</ecNumber>
    </recommendedName>
    <alternativeName>
        <fullName evidence="16">DNA-(apurinic or apyrimidinic site) lyase MutM</fullName>
        <shortName evidence="16">AP lyase MutM</shortName>
        <ecNumber evidence="16">4.2.99.18</ecNumber>
    </alternativeName>
</protein>
<dbReference type="PANTHER" id="PTHR22993">
    <property type="entry name" value="FORMAMIDOPYRIMIDINE-DNA GLYCOSYLASE"/>
    <property type="match status" value="1"/>
</dbReference>
<dbReference type="PANTHER" id="PTHR22993:SF9">
    <property type="entry name" value="FORMAMIDOPYRIMIDINE-DNA GLYCOSYLASE"/>
    <property type="match status" value="1"/>
</dbReference>
<dbReference type="GO" id="GO:0034039">
    <property type="term" value="F:8-oxo-7,8-dihydroguanine DNA N-glycosylase activity"/>
    <property type="evidence" value="ECO:0007669"/>
    <property type="project" value="TreeGrafter"/>
</dbReference>
<dbReference type="GO" id="GO:0006284">
    <property type="term" value="P:base-excision repair"/>
    <property type="evidence" value="ECO:0007669"/>
    <property type="project" value="InterPro"/>
</dbReference>
<dbReference type="SUPFAM" id="SSF46946">
    <property type="entry name" value="S13-like H2TH domain"/>
    <property type="match status" value="1"/>
</dbReference>
<dbReference type="EC" id="3.2.2.23" evidence="16"/>
<keyword evidence="8 16" id="KW-0862">Zinc</keyword>
<dbReference type="PATRIC" id="fig|1121865.3.peg.443"/>
<dbReference type="InterPro" id="IPR000214">
    <property type="entry name" value="Znf_DNA_glyclase/AP_lyase"/>
</dbReference>
<dbReference type="InterPro" id="IPR035937">
    <property type="entry name" value="FPG_N"/>
</dbReference>
<dbReference type="SUPFAM" id="SSF57716">
    <property type="entry name" value="Glucocorticoid receptor-like (DNA-binding domain)"/>
    <property type="match status" value="1"/>
</dbReference>
<organism evidence="19 20">
    <name type="scientific">Enterococcus columbae DSM 7374 = ATCC 51263</name>
    <dbReference type="NCBI Taxonomy" id="1121865"/>
    <lineage>
        <taxon>Bacteria</taxon>
        <taxon>Bacillati</taxon>
        <taxon>Bacillota</taxon>
        <taxon>Bacilli</taxon>
        <taxon>Lactobacillales</taxon>
        <taxon>Enterococcaceae</taxon>
        <taxon>Enterococcus</taxon>
    </lineage>
</organism>
<dbReference type="FunFam" id="1.10.8.50:FF:000003">
    <property type="entry name" value="Formamidopyrimidine-DNA glycosylase"/>
    <property type="match status" value="1"/>
</dbReference>
<dbReference type="InterPro" id="IPR015886">
    <property type="entry name" value="H2TH_FPG"/>
</dbReference>
<evidence type="ECO:0000259" key="17">
    <source>
        <dbReference type="PROSITE" id="PS51066"/>
    </source>
</evidence>
<dbReference type="Gene3D" id="1.10.8.50">
    <property type="match status" value="1"/>
</dbReference>
<dbReference type="OrthoDB" id="9800855at2"/>
<evidence type="ECO:0000256" key="11">
    <source>
        <dbReference type="ARBA" id="ARBA00023239"/>
    </source>
</evidence>
<dbReference type="SUPFAM" id="SSF81624">
    <property type="entry name" value="N-terminal domain of MutM-like DNA repair proteins"/>
    <property type="match status" value="1"/>
</dbReference>
<feature type="active site" description="Proton donor; for delta-elimination activity" evidence="16">
    <location>
        <position position="263"/>
    </location>
</feature>
<keyword evidence="10 16" id="KW-0234">DNA repair</keyword>
<reference evidence="19 20" key="1">
    <citation type="submission" date="2013-03" db="EMBL/GenBank/DDBJ databases">
        <title>The Genome Sequence of Enterococcus columbae ATCC_51263 (PacBio/Illumina hybrid assembly).</title>
        <authorList>
            <consortium name="The Broad Institute Genomics Platform"/>
            <consortium name="The Broad Institute Genome Sequencing Center for Infectious Disease"/>
            <person name="Earl A."/>
            <person name="Russ C."/>
            <person name="Gilmore M."/>
            <person name="Surin D."/>
            <person name="Walker B."/>
            <person name="Young S."/>
            <person name="Zeng Q."/>
            <person name="Gargeya S."/>
            <person name="Fitzgerald M."/>
            <person name="Haas B."/>
            <person name="Abouelleil A."/>
            <person name="Allen A.W."/>
            <person name="Alvarado L."/>
            <person name="Arachchi H.M."/>
            <person name="Berlin A.M."/>
            <person name="Chapman S.B."/>
            <person name="Gainer-Dewar J."/>
            <person name="Goldberg J."/>
            <person name="Griggs A."/>
            <person name="Gujja S."/>
            <person name="Hansen M."/>
            <person name="Howarth C."/>
            <person name="Imamovic A."/>
            <person name="Ireland A."/>
            <person name="Larimer J."/>
            <person name="McCowan C."/>
            <person name="Murphy C."/>
            <person name="Pearson M."/>
            <person name="Poon T.W."/>
            <person name="Priest M."/>
            <person name="Roberts A."/>
            <person name="Saif S."/>
            <person name="Shea T."/>
            <person name="Sisk P."/>
            <person name="Sykes S."/>
            <person name="Wortman J."/>
            <person name="Nusbaum C."/>
            <person name="Birren B."/>
        </authorList>
    </citation>
    <scope>NUCLEOTIDE SEQUENCE [LARGE SCALE GENOMIC DNA]</scope>
    <source>
        <strain evidence="19 20">ATCC 51263</strain>
    </source>
</reference>
<keyword evidence="13 16" id="KW-0326">Glycosidase</keyword>
<dbReference type="InterPro" id="IPR012319">
    <property type="entry name" value="FPG_cat"/>
</dbReference>
<keyword evidence="6 16" id="KW-0863">Zinc-finger</keyword>
<evidence type="ECO:0000256" key="3">
    <source>
        <dbReference type="ARBA" id="ARBA00011245"/>
    </source>
</evidence>
<feature type="domain" description="FPG-type" evidence="17">
    <location>
        <begin position="239"/>
        <end position="273"/>
    </location>
</feature>
<keyword evidence="12 16" id="KW-0511">Multifunctional enzyme</keyword>
<evidence type="ECO:0000256" key="7">
    <source>
        <dbReference type="ARBA" id="ARBA00022801"/>
    </source>
</evidence>
<dbReference type="PROSITE" id="PS51068">
    <property type="entry name" value="FPG_CAT"/>
    <property type="match status" value="1"/>
</dbReference>
<dbReference type="RefSeq" id="WP_016182615.1">
    <property type="nucleotide sequence ID" value="NZ_JXKI01000020.1"/>
</dbReference>
<keyword evidence="9 16" id="KW-0238">DNA-binding</keyword>
<keyword evidence="7 16" id="KW-0378">Hydrolase</keyword>
<keyword evidence="11 16" id="KW-0456">Lyase</keyword>
<evidence type="ECO:0000256" key="6">
    <source>
        <dbReference type="ARBA" id="ARBA00022771"/>
    </source>
</evidence>
<dbReference type="GO" id="GO:0003684">
    <property type="term" value="F:damaged DNA binding"/>
    <property type="evidence" value="ECO:0007669"/>
    <property type="project" value="InterPro"/>
</dbReference>
<gene>
    <name evidence="16" type="primary">mutM</name>
    <name evidence="16" type="synonym">fpg</name>
    <name evidence="19" type="ORF">I568_01049</name>
</gene>
<evidence type="ECO:0000256" key="9">
    <source>
        <dbReference type="ARBA" id="ARBA00023125"/>
    </source>
</evidence>
<comment type="similarity">
    <text evidence="2 16">Belongs to the FPG family.</text>
</comment>
<evidence type="ECO:0000256" key="15">
    <source>
        <dbReference type="ARBA" id="ARBA00060177"/>
    </source>
</evidence>
<evidence type="ECO:0000256" key="2">
    <source>
        <dbReference type="ARBA" id="ARBA00009409"/>
    </source>
</evidence>
<keyword evidence="5 16" id="KW-0227">DNA damage</keyword>
<comment type="function">
    <text evidence="16">Involved in base excision repair of DNA damaged by oxidation or by mutagenic agents. Acts as DNA glycosylase that recognizes and removes damaged bases. Has a preference for oxidized purines, such as 7,8-dihydro-8-oxoguanine (8-oxoG). Has AP (apurinic/apyrimidinic) lyase activity and introduces nicks in the DNA strand. Cleaves the DNA backbone by beta-delta elimination to generate a single-strand break at the site of the removed base with both 3'- and 5'-phosphates.</text>
</comment>
<dbReference type="Pfam" id="PF06831">
    <property type="entry name" value="H2TH"/>
    <property type="match status" value="1"/>
</dbReference>
<dbReference type="Proteomes" id="UP000014113">
    <property type="component" value="Unassembled WGS sequence"/>
</dbReference>
<evidence type="ECO:0000259" key="18">
    <source>
        <dbReference type="PROSITE" id="PS51068"/>
    </source>
</evidence>
<feature type="active site" description="Proton donor; for beta-elimination activity" evidence="16">
    <location>
        <position position="59"/>
    </location>
</feature>
<dbReference type="NCBIfam" id="NF002211">
    <property type="entry name" value="PRK01103.1"/>
    <property type="match status" value="1"/>
</dbReference>
<evidence type="ECO:0000313" key="20">
    <source>
        <dbReference type="Proteomes" id="UP000014113"/>
    </source>
</evidence>
<comment type="catalytic activity">
    <reaction evidence="1 16">
        <text>Hydrolysis of DNA containing ring-opened 7-methylguanine residues, releasing 2,6-diamino-4-hydroxy-5-(N-methyl)formamidopyrimidine.</text>
        <dbReference type="EC" id="3.2.2.23"/>
    </reaction>
</comment>
<name>S1NFT5_9ENTE</name>
<feature type="domain" description="Formamidopyrimidine-DNA glycosylase catalytic" evidence="18">
    <location>
        <begin position="2"/>
        <end position="114"/>
    </location>
</feature>
<dbReference type="AlphaFoldDB" id="S1NFT5"/>
<feature type="binding site" evidence="16">
    <location>
        <position position="92"/>
    </location>
    <ligand>
        <name>DNA</name>
        <dbReference type="ChEBI" id="CHEBI:16991"/>
    </ligand>
</feature>
<keyword evidence="4 16" id="KW-0479">Metal-binding</keyword>
<dbReference type="STRING" id="1121865.OMW_00451"/>
<evidence type="ECO:0000256" key="13">
    <source>
        <dbReference type="ARBA" id="ARBA00023295"/>
    </source>
</evidence>
<dbReference type="SMART" id="SM00898">
    <property type="entry name" value="Fapy_DNA_glyco"/>
    <property type="match status" value="1"/>
</dbReference>
<dbReference type="PROSITE" id="PS51066">
    <property type="entry name" value="ZF_FPG_2"/>
    <property type="match status" value="1"/>
</dbReference>
<evidence type="ECO:0000256" key="5">
    <source>
        <dbReference type="ARBA" id="ARBA00022763"/>
    </source>
</evidence>
<evidence type="ECO:0000256" key="12">
    <source>
        <dbReference type="ARBA" id="ARBA00023268"/>
    </source>
</evidence>
<dbReference type="EC" id="4.2.99.18" evidence="16"/>
<comment type="subunit">
    <text evidence="3 16">Monomer.</text>
</comment>
<comment type="cofactor">
    <cofactor evidence="16">
        <name>Zn(2+)</name>
        <dbReference type="ChEBI" id="CHEBI:29105"/>
    </cofactor>
    <text evidence="16">Binds 1 zinc ion per subunit.</text>
</comment>
<evidence type="ECO:0000256" key="10">
    <source>
        <dbReference type="ARBA" id="ARBA00023204"/>
    </source>
</evidence>
<dbReference type="GO" id="GO:0003690">
    <property type="term" value="F:double-stranded DNA binding"/>
    <property type="evidence" value="ECO:0007669"/>
    <property type="project" value="UniProtKB-ARBA"/>
</dbReference>
<dbReference type="HAMAP" id="MF_00103">
    <property type="entry name" value="Fapy_DNA_glycosyl"/>
    <property type="match status" value="1"/>
</dbReference>
<comment type="caution">
    <text evidence="19">The sequence shown here is derived from an EMBL/GenBank/DDBJ whole genome shotgun (WGS) entry which is preliminary data.</text>
</comment>
<evidence type="ECO:0000256" key="16">
    <source>
        <dbReference type="HAMAP-Rule" id="MF_00103"/>
    </source>
</evidence>